<dbReference type="InterPro" id="IPR001647">
    <property type="entry name" value="HTH_TetR"/>
</dbReference>
<evidence type="ECO:0000259" key="6">
    <source>
        <dbReference type="PROSITE" id="PS50977"/>
    </source>
</evidence>
<evidence type="ECO:0000256" key="2">
    <source>
        <dbReference type="ARBA" id="ARBA00023125"/>
    </source>
</evidence>
<keyword evidence="1" id="KW-0805">Transcription regulation</keyword>
<dbReference type="Pfam" id="PF00440">
    <property type="entry name" value="TetR_N"/>
    <property type="match status" value="1"/>
</dbReference>
<evidence type="ECO:0000256" key="4">
    <source>
        <dbReference type="PROSITE-ProRule" id="PRU00335"/>
    </source>
</evidence>
<dbReference type="PRINTS" id="PR00455">
    <property type="entry name" value="HTHTETR"/>
</dbReference>
<feature type="domain" description="HTH tetR-type" evidence="6">
    <location>
        <begin position="31"/>
        <end position="91"/>
    </location>
</feature>
<dbReference type="PROSITE" id="PS50977">
    <property type="entry name" value="HTH_TETR_2"/>
    <property type="match status" value="1"/>
</dbReference>
<accession>A0ABN3QR71</accession>
<proteinExistence type="predicted"/>
<name>A0ABN3QR71_9ACTN</name>
<keyword evidence="3" id="KW-0804">Transcription</keyword>
<dbReference type="EMBL" id="BAAARJ010000021">
    <property type="protein sequence ID" value="GAA2632695.1"/>
    <property type="molecule type" value="Genomic_DNA"/>
</dbReference>
<evidence type="ECO:0000256" key="1">
    <source>
        <dbReference type="ARBA" id="ARBA00023015"/>
    </source>
</evidence>
<dbReference type="PANTHER" id="PTHR30055:SF238">
    <property type="entry name" value="MYCOFACTOCIN BIOSYNTHESIS TRANSCRIPTIONAL REGULATOR MFTR-RELATED"/>
    <property type="match status" value="1"/>
</dbReference>
<feature type="compositionally biased region" description="Pro residues" evidence="5">
    <location>
        <begin position="1"/>
        <end position="18"/>
    </location>
</feature>
<feature type="compositionally biased region" description="Basic and acidic residues" evidence="5">
    <location>
        <begin position="25"/>
        <end position="34"/>
    </location>
</feature>
<dbReference type="Gene3D" id="1.10.357.10">
    <property type="entry name" value="Tetracycline Repressor, domain 2"/>
    <property type="match status" value="1"/>
</dbReference>
<gene>
    <name evidence="7" type="ORF">GCM10009863_55930</name>
</gene>
<dbReference type="RefSeq" id="WP_344569704.1">
    <property type="nucleotide sequence ID" value="NZ_BAAARJ010000021.1"/>
</dbReference>
<dbReference type="InterPro" id="IPR009057">
    <property type="entry name" value="Homeodomain-like_sf"/>
</dbReference>
<dbReference type="Proteomes" id="UP001501447">
    <property type="component" value="Unassembled WGS sequence"/>
</dbReference>
<evidence type="ECO:0000256" key="3">
    <source>
        <dbReference type="ARBA" id="ARBA00023163"/>
    </source>
</evidence>
<organism evidence="7 8">
    <name type="scientific">Streptomyces axinellae</name>
    <dbReference type="NCBI Taxonomy" id="552788"/>
    <lineage>
        <taxon>Bacteria</taxon>
        <taxon>Bacillati</taxon>
        <taxon>Actinomycetota</taxon>
        <taxon>Actinomycetes</taxon>
        <taxon>Kitasatosporales</taxon>
        <taxon>Streptomycetaceae</taxon>
        <taxon>Streptomyces</taxon>
    </lineage>
</organism>
<evidence type="ECO:0000313" key="7">
    <source>
        <dbReference type="EMBL" id="GAA2632695.1"/>
    </source>
</evidence>
<dbReference type="SUPFAM" id="SSF46689">
    <property type="entry name" value="Homeodomain-like"/>
    <property type="match status" value="1"/>
</dbReference>
<dbReference type="InterPro" id="IPR050109">
    <property type="entry name" value="HTH-type_TetR-like_transc_reg"/>
</dbReference>
<evidence type="ECO:0000256" key="5">
    <source>
        <dbReference type="SAM" id="MobiDB-lite"/>
    </source>
</evidence>
<keyword evidence="2 4" id="KW-0238">DNA-binding</keyword>
<protein>
    <submittedName>
        <fullName evidence="7">TetR family transcriptional regulator</fullName>
    </submittedName>
</protein>
<keyword evidence="8" id="KW-1185">Reference proteome</keyword>
<comment type="caution">
    <text evidence="7">The sequence shown here is derived from an EMBL/GenBank/DDBJ whole genome shotgun (WGS) entry which is preliminary data.</text>
</comment>
<dbReference type="PANTHER" id="PTHR30055">
    <property type="entry name" value="HTH-TYPE TRANSCRIPTIONAL REGULATOR RUTR"/>
    <property type="match status" value="1"/>
</dbReference>
<evidence type="ECO:0000313" key="8">
    <source>
        <dbReference type="Proteomes" id="UP001501447"/>
    </source>
</evidence>
<reference evidence="7 8" key="1">
    <citation type="journal article" date="2019" name="Int. J. Syst. Evol. Microbiol.">
        <title>The Global Catalogue of Microorganisms (GCM) 10K type strain sequencing project: providing services to taxonomists for standard genome sequencing and annotation.</title>
        <authorList>
            <consortium name="The Broad Institute Genomics Platform"/>
            <consortium name="The Broad Institute Genome Sequencing Center for Infectious Disease"/>
            <person name="Wu L."/>
            <person name="Ma J."/>
        </authorList>
    </citation>
    <scope>NUCLEOTIDE SEQUENCE [LARGE SCALE GENOMIC DNA]</scope>
    <source>
        <strain evidence="7 8">JCM 16373</strain>
    </source>
</reference>
<feature type="DNA-binding region" description="H-T-H motif" evidence="4">
    <location>
        <begin position="54"/>
        <end position="73"/>
    </location>
</feature>
<feature type="region of interest" description="Disordered" evidence="5">
    <location>
        <begin position="1"/>
        <end position="34"/>
    </location>
</feature>
<sequence length="241" mass="25527">MSAAPRPPASPPLSPPVQPSSRPSLTERRKAETEREIARHAAELFSERGAAGVTAEGIAQAAGVSLRTFYRYFRTKEEAVAPLLTGGVRQWLAELAAAPGGLAVETALERTVRAALTPGGPHAAARAEALLSTRGLLRTVPGDPALRSVWLRVHAETEEALVPVLTRLAREGTDPLDLRLMAAAANTAMRVAMETWAADEVTPDDPERGPAALAVRCLRGLTAGLRAPRAQEDPTARPPKP</sequence>